<keyword evidence="1" id="KW-1133">Transmembrane helix</keyword>
<evidence type="ECO:0000313" key="2">
    <source>
        <dbReference type="EMBL" id="GLK53940.1"/>
    </source>
</evidence>
<accession>A0A9W6IRL0</accession>
<reference evidence="2" key="2">
    <citation type="submission" date="2023-01" db="EMBL/GenBank/DDBJ databases">
        <authorList>
            <person name="Sun Q."/>
            <person name="Evtushenko L."/>
        </authorList>
    </citation>
    <scope>NUCLEOTIDE SEQUENCE</scope>
    <source>
        <strain evidence="2">VKM B-1513</strain>
    </source>
</reference>
<evidence type="ECO:0000313" key="3">
    <source>
        <dbReference type="Proteomes" id="UP001143486"/>
    </source>
</evidence>
<name>A0A9W6IRL0_9PROT</name>
<keyword evidence="1" id="KW-0812">Transmembrane</keyword>
<keyword evidence="3" id="KW-1185">Reference proteome</keyword>
<dbReference type="AlphaFoldDB" id="A0A9W6IRL0"/>
<dbReference type="Proteomes" id="UP001143486">
    <property type="component" value="Unassembled WGS sequence"/>
</dbReference>
<proteinExistence type="predicted"/>
<protein>
    <recommendedName>
        <fullName evidence="4">Mercuric ion transport protein</fullName>
    </recommendedName>
</protein>
<feature type="transmembrane region" description="Helical" evidence="1">
    <location>
        <begin position="62"/>
        <end position="81"/>
    </location>
</feature>
<evidence type="ECO:0000256" key="1">
    <source>
        <dbReference type="SAM" id="Phobius"/>
    </source>
</evidence>
<sequence>MANSDRNTQRLSPLLSGGGALGGFFAFLGASCCIIPILLVQAGVATGLVARLAWFARWQTEIFWSAAGLLALAPVFALWRGRPGGRFWIWWGVGAALLTAAAILPHYELRLQSWLLDWTGR</sequence>
<dbReference type="EMBL" id="BSFE01000016">
    <property type="protein sequence ID" value="GLK53940.1"/>
    <property type="molecule type" value="Genomic_DNA"/>
</dbReference>
<evidence type="ECO:0008006" key="4">
    <source>
        <dbReference type="Google" id="ProtNLM"/>
    </source>
</evidence>
<dbReference type="PROSITE" id="PS51257">
    <property type="entry name" value="PROKAR_LIPOPROTEIN"/>
    <property type="match status" value="1"/>
</dbReference>
<gene>
    <name evidence="2" type="ORF">GCM10017621_34480</name>
</gene>
<reference evidence="2" key="1">
    <citation type="journal article" date="2014" name="Int. J. Syst. Evol. Microbiol.">
        <title>Complete genome sequence of Corynebacterium casei LMG S-19264T (=DSM 44701T), isolated from a smear-ripened cheese.</title>
        <authorList>
            <consortium name="US DOE Joint Genome Institute (JGI-PGF)"/>
            <person name="Walter F."/>
            <person name="Albersmeier A."/>
            <person name="Kalinowski J."/>
            <person name="Ruckert C."/>
        </authorList>
    </citation>
    <scope>NUCLEOTIDE SEQUENCE</scope>
    <source>
        <strain evidence="2">VKM B-1513</strain>
    </source>
</reference>
<feature type="transmembrane region" description="Helical" evidence="1">
    <location>
        <begin position="87"/>
        <end position="107"/>
    </location>
</feature>
<organism evidence="2 3">
    <name type="scientific">Maricaulis virginensis</name>
    <dbReference type="NCBI Taxonomy" id="144022"/>
    <lineage>
        <taxon>Bacteria</taxon>
        <taxon>Pseudomonadati</taxon>
        <taxon>Pseudomonadota</taxon>
        <taxon>Alphaproteobacteria</taxon>
        <taxon>Maricaulales</taxon>
        <taxon>Maricaulaceae</taxon>
        <taxon>Maricaulis</taxon>
    </lineage>
</organism>
<keyword evidence="1" id="KW-0472">Membrane</keyword>
<dbReference type="RefSeq" id="WP_271188275.1">
    <property type="nucleotide sequence ID" value="NZ_BSFE01000016.1"/>
</dbReference>
<comment type="caution">
    <text evidence="2">The sequence shown here is derived from an EMBL/GenBank/DDBJ whole genome shotgun (WGS) entry which is preliminary data.</text>
</comment>
<feature type="transmembrane region" description="Helical" evidence="1">
    <location>
        <begin position="20"/>
        <end position="50"/>
    </location>
</feature>